<sequence>MSYRVEVRDAALERIGIIDTWIQMDIVVRYCQQGSWQVHVAAGTPQADLLQRGGGVAIYQDGVELPILTGQIETFQHYWTSSQHTSAGSLYFGGKCDNKLAYNRLAFPDPTRPATQQWQADDNGRAVSGPAGHLVWDELNRALGPGALPNRRVSGVRFGNDVSMGKTVSDQLQWDVIGTKLESWIDTTTIGYRFLYDPSEKAIDLNLFTPRDRSRDVRFAKELGNLREFTWSLTAPTVTRVIVACQGVGKGRYLHQQIDAESEAEWGIQVESFLDRRDLPIKADPTTGEAVKADLSVTDEQFKTAKQAVLDAAAEALTTGAKNGNFQLYPVDTEAIKFGRDYFVGDLVTVSTDGTEYVDIVREVSITVDQGGEAETISPVIGEQGSGNPLNLYKEVFKMREKLRELETRM</sequence>
<dbReference type="AlphaFoldDB" id="A0A6L6X143"/>
<dbReference type="Pfam" id="PF14594">
    <property type="entry name" value="Sipho_Gp37"/>
    <property type="match status" value="1"/>
</dbReference>
<reference evidence="2 3" key="1">
    <citation type="submission" date="2019-11" db="EMBL/GenBank/DDBJ databases">
        <title>Streptomyces typhae sp. nov., a novel endophytic actinomycete isolated from the root of cattail pollen (Typha angustifolia L.).</title>
        <authorList>
            <person name="Peng C."/>
        </authorList>
    </citation>
    <scope>NUCLEOTIDE SEQUENCE [LARGE SCALE GENOMIC DNA]</scope>
    <source>
        <strain evidence="3">p1417</strain>
    </source>
</reference>
<feature type="domain" description="Gp28/Gp37-like" evidence="1">
    <location>
        <begin position="5"/>
        <end position="383"/>
    </location>
</feature>
<name>A0A6L6X143_9ACTN</name>
<protein>
    <recommendedName>
        <fullName evidence="1">Gp28/Gp37-like domain-containing protein</fullName>
    </recommendedName>
</protein>
<keyword evidence="3" id="KW-1185">Reference proteome</keyword>
<comment type="caution">
    <text evidence="2">The sequence shown here is derived from an EMBL/GenBank/DDBJ whole genome shotgun (WGS) entry which is preliminary data.</text>
</comment>
<dbReference type="EMBL" id="WPNZ01000012">
    <property type="protein sequence ID" value="MVO87427.1"/>
    <property type="molecule type" value="Genomic_DNA"/>
</dbReference>
<evidence type="ECO:0000259" key="1">
    <source>
        <dbReference type="Pfam" id="PF14594"/>
    </source>
</evidence>
<dbReference type="InterPro" id="IPR029432">
    <property type="entry name" value="Gp28/Gp37-like_dom"/>
</dbReference>
<proteinExistence type="predicted"/>
<dbReference type="RefSeq" id="WP_157167053.1">
    <property type="nucleotide sequence ID" value="NZ_WPNZ01000012.1"/>
</dbReference>
<evidence type="ECO:0000313" key="3">
    <source>
        <dbReference type="Proteomes" id="UP000483802"/>
    </source>
</evidence>
<evidence type="ECO:0000313" key="2">
    <source>
        <dbReference type="EMBL" id="MVO87427.1"/>
    </source>
</evidence>
<accession>A0A6L6X143</accession>
<gene>
    <name evidence="2" type="ORF">GPA10_22350</name>
</gene>
<organism evidence="2 3">
    <name type="scientific">Streptomyces typhae</name>
    <dbReference type="NCBI Taxonomy" id="2681492"/>
    <lineage>
        <taxon>Bacteria</taxon>
        <taxon>Bacillati</taxon>
        <taxon>Actinomycetota</taxon>
        <taxon>Actinomycetes</taxon>
        <taxon>Kitasatosporales</taxon>
        <taxon>Streptomycetaceae</taxon>
        <taxon>Streptomyces</taxon>
    </lineage>
</organism>
<dbReference type="Proteomes" id="UP000483802">
    <property type="component" value="Unassembled WGS sequence"/>
</dbReference>